<protein>
    <submittedName>
        <fullName evidence="10">Acyl-CoA dehydrogenase family protein</fullName>
    </submittedName>
</protein>
<dbReference type="Pfam" id="PF00441">
    <property type="entry name" value="Acyl-CoA_dh_1"/>
    <property type="match status" value="1"/>
</dbReference>
<dbReference type="Gene3D" id="1.20.140.10">
    <property type="entry name" value="Butyryl-CoA Dehydrogenase, subunit A, domain 3"/>
    <property type="match status" value="1"/>
</dbReference>
<evidence type="ECO:0000256" key="1">
    <source>
        <dbReference type="ARBA" id="ARBA00001974"/>
    </source>
</evidence>
<dbReference type="Pfam" id="PF02771">
    <property type="entry name" value="Acyl-CoA_dh_N"/>
    <property type="match status" value="1"/>
</dbReference>
<dbReference type="InterPro" id="IPR006091">
    <property type="entry name" value="Acyl-CoA_Oxase/DH_mid-dom"/>
</dbReference>
<dbReference type="InterPro" id="IPR013786">
    <property type="entry name" value="AcylCoA_DH/ox_N"/>
</dbReference>
<evidence type="ECO:0000256" key="2">
    <source>
        <dbReference type="ARBA" id="ARBA00009347"/>
    </source>
</evidence>
<sequence>MDLSCTEDEEDFRHRLRAWLATALPTLPPRPDPADWPARRAYDCGWQRMLYDAGYAGLHWPEDAGGQGATPTQHLIFLEETERAGAPYVGANFVGLLHAGPTIAAEGTAAQRARWLPPILRGDEVWCQGFSEPEAGSDLAALRTRAVRDGDTYVVSGSKIWTSHAEVADWCELLVRTAPVNADTPKHRGISWLALPMDAPGVTVRPLRTLAGTAEFAEVFLDEVRVPVDHRVGAENDGWRVTMVTLSFERGTAFVGEVVACRRVLESLARTAKANGRWDDPVLRRRLGRLAAHCAALWRLTQWNVSEAQRTGGVPGVGGSVFKLRFSQVRQELYDAAAEVLGPDALDAGEEWVVGRLASLSYTIAAGTSQIQRNIVAERILGLPKGR</sequence>
<dbReference type="Pfam" id="PF02770">
    <property type="entry name" value="Acyl-CoA_dh_M"/>
    <property type="match status" value="1"/>
</dbReference>
<feature type="domain" description="Acyl-CoA oxidase/dehydrogenase middle" evidence="8">
    <location>
        <begin position="127"/>
        <end position="223"/>
    </location>
</feature>
<comment type="similarity">
    <text evidence="2 6">Belongs to the acyl-CoA dehydrogenase family.</text>
</comment>
<evidence type="ECO:0000313" key="11">
    <source>
        <dbReference type="Proteomes" id="UP000634229"/>
    </source>
</evidence>
<keyword evidence="5 6" id="KW-0560">Oxidoreductase</keyword>
<organism evidence="10 11">
    <name type="scientific">Streptomyces coffeae</name>
    <dbReference type="NCBI Taxonomy" id="621382"/>
    <lineage>
        <taxon>Bacteria</taxon>
        <taxon>Bacillati</taxon>
        <taxon>Actinomycetota</taxon>
        <taxon>Actinomycetes</taxon>
        <taxon>Kitasatosporales</taxon>
        <taxon>Streptomycetaceae</taxon>
        <taxon>Streptomyces</taxon>
    </lineage>
</organism>
<proteinExistence type="inferred from homology"/>
<evidence type="ECO:0000256" key="5">
    <source>
        <dbReference type="ARBA" id="ARBA00023002"/>
    </source>
</evidence>
<comment type="cofactor">
    <cofactor evidence="1 6">
        <name>FAD</name>
        <dbReference type="ChEBI" id="CHEBI:57692"/>
    </cofactor>
</comment>
<evidence type="ECO:0000259" key="8">
    <source>
        <dbReference type="Pfam" id="PF02770"/>
    </source>
</evidence>
<evidence type="ECO:0000259" key="9">
    <source>
        <dbReference type="Pfam" id="PF02771"/>
    </source>
</evidence>
<keyword evidence="3 6" id="KW-0285">Flavoprotein</keyword>
<dbReference type="InterPro" id="IPR052161">
    <property type="entry name" value="Mycobact_Acyl-CoA_DH"/>
</dbReference>
<gene>
    <name evidence="10" type="ORF">JK363_22510</name>
</gene>
<feature type="domain" description="Acyl-CoA dehydrogenase/oxidase N-terminal" evidence="9">
    <location>
        <begin position="6"/>
        <end position="123"/>
    </location>
</feature>
<dbReference type="SUPFAM" id="SSF47203">
    <property type="entry name" value="Acyl-CoA dehydrogenase C-terminal domain-like"/>
    <property type="match status" value="1"/>
</dbReference>
<evidence type="ECO:0000313" key="10">
    <source>
        <dbReference type="EMBL" id="MBL1099388.1"/>
    </source>
</evidence>
<dbReference type="InterPro" id="IPR037069">
    <property type="entry name" value="AcylCoA_DH/ox_N_sf"/>
</dbReference>
<accession>A0ABS1NHB0</accession>
<dbReference type="EMBL" id="JAERRF010000013">
    <property type="protein sequence ID" value="MBL1099388.1"/>
    <property type="molecule type" value="Genomic_DNA"/>
</dbReference>
<dbReference type="InterPro" id="IPR036250">
    <property type="entry name" value="AcylCo_DH-like_C"/>
</dbReference>
<dbReference type="Gene3D" id="2.40.110.10">
    <property type="entry name" value="Butyryl-CoA Dehydrogenase, subunit A, domain 2"/>
    <property type="match status" value="1"/>
</dbReference>
<dbReference type="Gene3D" id="1.10.540.10">
    <property type="entry name" value="Acyl-CoA dehydrogenase/oxidase, N-terminal domain"/>
    <property type="match status" value="1"/>
</dbReference>
<evidence type="ECO:0000256" key="3">
    <source>
        <dbReference type="ARBA" id="ARBA00022630"/>
    </source>
</evidence>
<comment type="caution">
    <text evidence="10">The sequence shown here is derived from an EMBL/GenBank/DDBJ whole genome shotgun (WGS) entry which is preliminary data.</text>
</comment>
<dbReference type="InterPro" id="IPR009100">
    <property type="entry name" value="AcylCoA_DH/oxidase_NM_dom_sf"/>
</dbReference>
<evidence type="ECO:0000259" key="7">
    <source>
        <dbReference type="Pfam" id="PF00441"/>
    </source>
</evidence>
<dbReference type="SUPFAM" id="SSF56645">
    <property type="entry name" value="Acyl-CoA dehydrogenase NM domain-like"/>
    <property type="match status" value="1"/>
</dbReference>
<keyword evidence="11" id="KW-1185">Reference proteome</keyword>
<reference evidence="10 11" key="1">
    <citation type="submission" date="2021-01" db="EMBL/GenBank/DDBJ databases">
        <title>WGS of actinomycetes isolated from Thailand.</title>
        <authorList>
            <person name="Thawai C."/>
        </authorList>
    </citation>
    <scope>NUCLEOTIDE SEQUENCE [LARGE SCALE GENOMIC DNA]</scope>
    <source>
        <strain evidence="10 11">CA1R205</strain>
    </source>
</reference>
<dbReference type="RefSeq" id="WP_201876806.1">
    <property type="nucleotide sequence ID" value="NZ_JAERRF010000013.1"/>
</dbReference>
<evidence type="ECO:0000256" key="4">
    <source>
        <dbReference type="ARBA" id="ARBA00022827"/>
    </source>
</evidence>
<feature type="domain" description="Acyl-CoA dehydrogenase/oxidase C-terminal" evidence="7">
    <location>
        <begin position="236"/>
        <end position="381"/>
    </location>
</feature>
<dbReference type="PANTHER" id="PTHR43292:SF3">
    <property type="entry name" value="ACYL-COA DEHYDROGENASE FADE29"/>
    <property type="match status" value="1"/>
</dbReference>
<dbReference type="PANTHER" id="PTHR43292">
    <property type="entry name" value="ACYL-COA DEHYDROGENASE"/>
    <property type="match status" value="1"/>
</dbReference>
<dbReference type="InterPro" id="IPR009075">
    <property type="entry name" value="AcylCo_DH/oxidase_C"/>
</dbReference>
<evidence type="ECO:0000256" key="6">
    <source>
        <dbReference type="RuleBase" id="RU362125"/>
    </source>
</evidence>
<keyword evidence="4 6" id="KW-0274">FAD</keyword>
<dbReference type="InterPro" id="IPR046373">
    <property type="entry name" value="Acyl-CoA_Oxase/DH_mid-dom_sf"/>
</dbReference>
<dbReference type="Proteomes" id="UP000634229">
    <property type="component" value="Unassembled WGS sequence"/>
</dbReference>
<name>A0ABS1NHB0_9ACTN</name>